<protein>
    <submittedName>
        <fullName evidence="1">Uncharacterized protein</fullName>
    </submittedName>
</protein>
<name>A0A8W8MEK0_MAGGI</name>
<dbReference type="AlphaFoldDB" id="A0A8W8MEK0"/>
<dbReference type="Proteomes" id="UP000005408">
    <property type="component" value="Unassembled WGS sequence"/>
</dbReference>
<dbReference type="EnsemblMetazoa" id="G32619.1">
    <property type="protein sequence ID" value="G32619.1:cds"/>
    <property type="gene ID" value="G32619"/>
</dbReference>
<keyword evidence="2" id="KW-1185">Reference proteome</keyword>
<sequence length="76" mass="8866">MNFLKPPEQRPRRRSLQAIPDEKEVKEFFDEDNAEMALLKMLQQNSRRRVSLPNPQVSCTMILILNNRKGSVGKNL</sequence>
<accession>A0A8W8MEK0</accession>
<proteinExistence type="predicted"/>
<organism evidence="1 2">
    <name type="scientific">Magallana gigas</name>
    <name type="common">Pacific oyster</name>
    <name type="synonym">Crassostrea gigas</name>
    <dbReference type="NCBI Taxonomy" id="29159"/>
    <lineage>
        <taxon>Eukaryota</taxon>
        <taxon>Metazoa</taxon>
        <taxon>Spiralia</taxon>
        <taxon>Lophotrochozoa</taxon>
        <taxon>Mollusca</taxon>
        <taxon>Bivalvia</taxon>
        <taxon>Autobranchia</taxon>
        <taxon>Pteriomorphia</taxon>
        <taxon>Ostreida</taxon>
        <taxon>Ostreoidea</taxon>
        <taxon>Ostreidae</taxon>
        <taxon>Magallana</taxon>
    </lineage>
</organism>
<evidence type="ECO:0000313" key="2">
    <source>
        <dbReference type="Proteomes" id="UP000005408"/>
    </source>
</evidence>
<evidence type="ECO:0000313" key="1">
    <source>
        <dbReference type="EnsemblMetazoa" id="G32619.1:cds"/>
    </source>
</evidence>
<reference evidence="1" key="1">
    <citation type="submission" date="2022-08" db="UniProtKB">
        <authorList>
            <consortium name="EnsemblMetazoa"/>
        </authorList>
    </citation>
    <scope>IDENTIFICATION</scope>
    <source>
        <strain evidence="1">05x7-T-G4-1.051#20</strain>
    </source>
</reference>